<evidence type="ECO:0000313" key="12">
    <source>
        <dbReference type="Proteomes" id="UP000730862"/>
    </source>
</evidence>
<gene>
    <name evidence="11" type="ORF">KIA07_07960</name>
</gene>
<keyword evidence="9" id="KW-0472">Membrane</keyword>
<dbReference type="RefSeq" id="WP_094206768.1">
    <property type="nucleotide sequence ID" value="NZ_JAHAID010000007.1"/>
</dbReference>
<name>A0A233VAR6_FINMA</name>
<dbReference type="GO" id="GO:0005524">
    <property type="term" value="F:ATP binding"/>
    <property type="evidence" value="ECO:0007669"/>
    <property type="project" value="UniProtKB-KW"/>
</dbReference>
<protein>
    <submittedName>
        <fullName evidence="11">ABC transporter ATP-binding protein</fullName>
    </submittedName>
</protein>
<dbReference type="InterPro" id="IPR003593">
    <property type="entry name" value="AAA+_ATPase"/>
</dbReference>
<dbReference type="SMART" id="SM00382">
    <property type="entry name" value="AAA"/>
    <property type="match status" value="2"/>
</dbReference>
<organism evidence="11 12">
    <name type="scientific">Finegoldia magna</name>
    <name type="common">Peptostreptococcus magnus</name>
    <dbReference type="NCBI Taxonomy" id="1260"/>
    <lineage>
        <taxon>Bacteria</taxon>
        <taxon>Bacillati</taxon>
        <taxon>Bacillota</taxon>
        <taxon>Tissierellia</taxon>
        <taxon>Tissierellales</taxon>
        <taxon>Peptoniphilaceae</taxon>
        <taxon>Finegoldia</taxon>
    </lineage>
</organism>
<dbReference type="CDD" id="cd03225">
    <property type="entry name" value="ABC_cobalt_CbiO_domain1"/>
    <property type="match status" value="1"/>
</dbReference>
<evidence type="ECO:0000256" key="3">
    <source>
        <dbReference type="ARBA" id="ARBA00022448"/>
    </source>
</evidence>
<reference evidence="11" key="1">
    <citation type="submission" date="2021-02" db="EMBL/GenBank/DDBJ databases">
        <title>Infant gut strain persistence is associated with maternal origin, phylogeny, and functional potential including surface adhesion and iron acquisition.</title>
        <authorList>
            <person name="Lou Y.C."/>
        </authorList>
    </citation>
    <scope>NUCLEOTIDE SEQUENCE</scope>
    <source>
        <strain evidence="11">L3_058_000G1_dasL3_058_000G1_concoct_72</strain>
    </source>
</reference>
<dbReference type="Proteomes" id="UP000730862">
    <property type="component" value="Unassembled WGS sequence"/>
</dbReference>
<evidence type="ECO:0000256" key="8">
    <source>
        <dbReference type="ARBA" id="ARBA00022967"/>
    </source>
</evidence>
<dbReference type="PANTHER" id="PTHR43553">
    <property type="entry name" value="HEAVY METAL TRANSPORTER"/>
    <property type="match status" value="1"/>
</dbReference>
<keyword evidence="7 11" id="KW-0067">ATP-binding</keyword>
<dbReference type="GO" id="GO:0043190">
    <property type="term" value="C:ATP-binding cassette (ABC) transporter complex"/>
    <property type="evidence" value="ECO:0007669"/>
    <property type="project" value="TreeGrafter"/>
</dbReference>
<dbReference type="PANTHER" id="PTHR43553:SF23">
    <property type="entry name" value="ABC TRANSPORTER ATP-BINDING COMPONENT"/>
    <property type="match status" value="1"/>
</dbReference>
<dbReference type="InterPro" id="IPR017871">
    <property type="entry name" value="ABC_transporter-like_CS"/>
</dbReference>
<proteinExistence type="inferred from homology"/>
<evidence type="ECO:0000256" key="9">
    <source>
        <dbReference type="ARBA" id="ARBA00023136"/>
    </source>
</evidence>
<dbReference type="PROSITE" id="PS50893">
    <property type="entry name" value="ABC_TRANSPORTER_2"/>
    <property type="match status" value="2"/>
</dbReference>
<keyword evidence="5" id="KW-0677">Repeat</keyword>
<dbReference type="EMBL" id="JAHAIK010000026">
    <property type="protein sequence ID" value="MBS5965576.1"/>
    <property type="molecule type" value="Genomic_DNA"/>
</dbReference>
<dbReference type="InterPro" id="IPR015856">
    <property type="entry name" value="ABC_transpr_CbiO/EcfA_su"/>
</dbReference>
<evidence type="ECO:0000256" key="6">
    <source>
        <dbReference type="ARBA" id="ARBA00022741"/>
    </source>
</evidence>
<evidence type="ECO:0000313" key="11">
    <source>
        <dbReference type="EMBL" id="MBS5965576.1"/>
    </source>
</evidence>
<dbReference type="GO" id="GO:0042626">
    <property type="term" value="F:ATPase-coupled transmembrane transporter activity"/>
    <property type="evidence" value="ECO:0007669"/>
    <property type="project" value="TreeGrafter"/>
</dbReference>
<evidence type="ECO:0000256" key="7">
    <source>
        <dbReference type="ARBA" id="ARBA00022840"/>
    </source>
</evidence>
<evidence type="ECO:0000256" key="2">
    <source>
        <dbReference type="ARBA" id="ARBA00005417"/>
    </source>
</evidence>
<dbReference type="InterPro" id="IPR003439">
    <property type="entry name" value="ABC_transporter-like_ATP-bd"/>
</dbReference>
<keyword evidence="4" id="KW-1003">Cell membrane</keyword>
<evidence type="ECO:0000256" key="4">
    <source>
        <dbReference type="ARBA" id="ARBA00022475"/>
    </source>
</evidence>
<dbReference type="SUPFAM" id="SSF52540">
    <property type="entry name" value="P-loop containing nucleoside triphosphate hydrolases"/>
    <property type="match status" value="2"/>
</dbReference>
<comment type="caution">
    <text evidence="11">The sequence shown here is derived from an EMBL/GenBank/DDBJ whole genome shotgun (WGS) entry which is preliminary data.</text>
</comment>
<accession>A0A233VAR6</accession>
<keyword evidence="8" id="KW-1278">Translocase</keyword>
<dbReference type="Gene3D" id="3.40.50.300">
    <property type="entry name" value="P-loop containing nucleotide triphosphate hydrolases"/>
    <property type="match status" value="2"/>
</dbReference>
<evidence type="ECO:0000256" key="10">
    <source>
        <dbReference type="ARBA" id="ARBA00025157"/>
    </source>
</evidence>
<dbReference type="PROSITE" id="PS00211">
    <property type="entry name" value="ABC_TRANSPORTER_1"/>
    <property type="match status" value="2"/>
</dbReference>
<dbReference type="AlphaFoldDB" id="A0A233VAR6"/>
<comment type="function">
    <text evidence="10">Probably part of an ABC transporter complex. Responsible for energy coupling to the transport system.</text>
</comment>
<evidence type="ECO:0000256" key="1">
    <source>
        <dbReference type="ARBA" id="ARBA00004202"/>
    </source>
</evidence>
<keyword evidence="6" id="KW-0547">Nucleotide-binding</keyword>
<comment type="subcellular location">
    <subcellularLocation>
        <location evidence="1">Cell membrane</location>
        <topology evidence="1">Peripheral membrane protein</topology>
    </subcellularLocation>
</comment>
<comment type="similarity">
    <text evidence="2">Belongs to the ABC transporter superfamily.</text>
</comment>
<dbReference type="Pfam" id="PF00005">
    <property type="entry name" value="ABC_tran"/>
    <property type="match status" value="2"/>
</dbReference>
<dbReference type="InterPro" id="IPR050095">
    <property type="entry name" value="ECF_ABC_transporter_ATP-bd"/>
</dbReference>
<keyword evidence="3" id="KW-0813">Transport</keyword>
<dbReference type="GO" id="GO:0016887">
    <property type="term" value="F:ATP hydrolysis activity"/>
    <property type="evidence" value="ECO:0007669"/>
    <property type="project" value="InterPro"/>
</dbReference>
<evidence type="ECO:0000256" key="5">
    <source>
        <dbReference type="ARBA" id="ARBA00022737"/>
    </source>
</evidence>
<dbReference type="InterPro" id="IPR027417">
    <property type="entry name" value="P-loop_NTPase"/>
</dbReference>
<sequence>MIKLNEVCFKYRNSKDISLDNINIEIKKGEFILICGSSGSGKTSITRLINKLIPYYYEGDLNGDVKINDKSLSDYQMFELSKNVGSVFQNPRTQFFNVDTNSEIVFGLENQGVETKILEEKLDETCKKLEINKLKNRNIFHLSGGEKQKIAFASVYATNPDIYLLDEPSSNLDIPTIDILKKHLSMLKESGKTVIISEHRIYYIMDLVDRIIYMKNGKIDKIFSNKDFLSLSEDEIKTMGLRTRNKPSLNIKEKSPIIGKSYLQVNNVSIYRKDKCLTDRLSFSANKGDIIAVLGSNGIGKTTFLRTLCGLYTDYKGEFILKSKEIDEKARKQISYMVMQDVNYQLFADSVFAECKLGIKNVKDDLINELLNDFDLYNYKNSHPNTLSGGQKQRLAIVCGLLCNKEIFILDEPTSGLDYKNMIKTVELLKSHSKDKIIFIATHDFEFASLICNRVLDLEKNKIYV</sequence>